<reference evidence="1 2" key="1">
    <citation type="submission" date="2018-11" db="EMBL/GenBank/DDBJ databases">
        <title>Genomic Encyclopedia of Type Strains, Phase IV (KMG-IV): sequencing the most valuable type-strain genomes for metagenomic binning, comparative biology and taxonomic classification.</title>
        <authorList>
            <person name="Goeker M."/>
        </authorList>
    </citation>
    <scope>NUCLEOTIDE SEQUENCE [LARGE SCALE GENOMIC DNA]</scope>
    <source>
        <strain evidence="1 2">DSM 11977</strain>
    </source>
</reference>
<dbReference type="AlphaFoldDB" id="A0A3N5BC94"/>
<comment type="caution">
    <text evidence="1">The sequence shown here is derived from an EMBL/GenBank/DDBJ whole genome shotgun (WGS) entry which is preliminary data.</text>
</comment>
<protein>
    <submittedName>
        <fullName evidence="1">Uncharacterized protein</fullName>
    </submittedName>
</protein>
<organism evidence="1 2">
    <name type="scientific">Methanobrevibacter gottschalkii DSM 11977</name>
    <dbReference type="NCBI Taxonomy" id="1122229"/>
    <lineage>
        <taxon>Archaea</taxon>
        <taxon>Methanobacteriati</taxon>
        <taxon>Methanobacteriota</taxon>
        <taxon>Methanomada group</taxon>
        <taxon>Methanobacteria</taxon>
        <taxon>Methanobacteriales</taxon>
        <taxon>Methanobacteriaceae</taxon>
        <taxon>Methanobrevibacter</taxon>
    </lineage>
</organism>
<name>A0A3N5BC94_9EURY</name>
<evidence type="ECO:0000313" key="2">
    <source>
        <dbReference type="Proteomes" id="UP000271783"/>
    </source>
</evidence>
<sequence>MPHDHLAINGNSTITITNSSTAPEIVMVILELRCANTKNKNSTKSLNKIIEEVKLTNEEIYKILMENNENNIVFREKL</sequence>
<accession>A0A3N5BC94</accession>
<gene>
    <name evidence="1" type="ORF">EDC42_0586</name>
</gene>
<dbReference type="RefSeq" id="WP_069574186.1">
    <property type="nucleotide sequence ID" value="NZ_RKRG01000001.1"/>
</dbReference>
<keyword evidence="2" id="KW-1185">Reference proteome</keyword>
<dbReference type="EMBL" id="RKRG01000001">
    <property type="protein sequence ID" value="RPF53020.1"/>
    <property type="molecule type" value="Genomic_DNA"/>
</dbReference>
<dbReference type="Proteomes" id="UP000271783">
    <property type="component" value="Unassembled WGS sequence"/>
</dbReference>
<evidence type="ECO:0000313" key="1">
    <source>
        <dbReference type="EMBL" id="RPF53020.1"/>
    </source>
</evidence>
<proteinExistence type="predicted"/>